<dbReference type="AlphaFoldDB" id="A0AAP0MST3"/>
<sequence length="90" mass="10031">MQILRCTISCSKSITAELLPLRTITTAHLVTWVQASLHVRHVDPRLSSLWDQCSDCQTILCLIVDTTKIFDPTVLVIGVITSVPLVLIKF</sequence>
<proteinExistence type="predicted"/>
<name>A0AAP0MST3_9ROSI</name>
<reference evidence="1 2" key="1">
    <citation type="submission" date="2024-05" db="EMBL/GenBank/DDBJ databases">
        <title>Haplotype-resolved chromosome-level genome assembly of Huyou (Citrus changshanensis).</title>
        <authorList>
            <person name="Miao C."/>
            <person name="Chen W."/>
            <person name="Wu Y."/>
            <person name="Wang L."/>
            <person name="Zhao S."/>
            <person name="Grierson D."/>
            <person name="Xu C."/>
            <person name="Chen K."/>
        </authorList>
    </citation>
    <scope>NUCLEOTIDE SEQUENCE [LARGE SCALE GENOMIC DNA]</scope>
    <source>
        <strain evidence="1">01-14</strain>
        <tissue evidence="1">Leaf</tissue>
    </source>
</reference>
<evidence type="ECO:0000313" key="2">
    <source>
        <dbReference type="Proteomes" id="UP001428341"/>
    </source>
</evidence>
<accession>A0AAP0MST3</accession>
<gene>
    <name evidence="1" type="ORF">WN944_011089</name>
</gene>
<protein>
    <submittedName>
        <fullName evidence="1">Uncharacterized protein</fullName>
    </submittedName>
</protein>
<dbReference type="EMBL" id="JBCGBO010000002">
    <property type="protein sequence ID" value="KAK9222653.1"/>
    <property type="molecule type" value="Genomic_DNA"/>
</dbReference>
<organism evidence="1 2">
    <name type="scientific">Citrus x changshan-huyou</name>
    <dbReference type="NCBI Taxonomy" id="2935761"/>
    <lineage>
        <taxon>Eukaryota</taxon>
        <taxon>Viridiplantae</taxon>
        <taxon>Streptophyta</taxon>
        <taxon>Embryophyta</taxon>
        <taxon>Tracheophyta</taxon>
        <taxon>Spermatophyta</taxon>
        <taxon>Magnoliopsida</taxon>
        <taxon>eudicotyledons</taxon>
        <taxon>Gunneridae</taxon>
        <taxon>Pentapetalae</taxon>
        <taxon>rosids</taxon>
        <taxon>malvids</taxon>
        <taxon>Sapindales</taxon>
        <taxon>Rutaceae</taxon>
        <taxon>Aurantioideae</taxon>
        <taxon>Citrus</taxon>
    </lineage>
</organism>
<evidence type="ECO:0000313" key="1">
    <source>
        <dbReference type="EMBL" id="KAK9222653.1"/>
    </source>
</evidence>
<keyword evidence="2" id="KW-1185">Reference proteome</keyword>
<comment type="caution">
    <text evidence="1">The sequence shown here is derived from an EMBL/GenBank/DDBJ whole genome shotgun (WGS) entry which is preliminary data.</text>
</comment>
<dbReference type="Proteomes" id="UP001428341">
    <property type="component" value="Unassembled WGS sequence"/>
</dbReference>